<feature type="compositionally biased region" description="Basic and acidic residues" evidence="1">
    <location>
        <begin position="521"/>
        <end position="559"/>
    </location>
</feature>
<proteinExistence type="predicted"/>
<evidence type="ECO:0000256" key="1">
    <source>
        <dbReference type="SAM" id="MobiDB-lite"/>
    </source>
</evidence>
<dbReference type="EMBL" id="WIXE01006224">
    <property type="protein sequence ID" value="KAK5981499.1"/>
    <property type="molecule type" value="Genomic_DNA"/>
</dbReference>
<sequence>SYRSIVELFDGRLEYYLQPSEMRSNDVLEKGKIVAQLNHQKIRNRIMPVAVDFDQLIGEPRRVPGIGWAVPCDVVGLDSKKAKSVKVRFHPSLMELSRADHSVTSAALRDALKYLDVLLEHGEWTRHVVKAVDPRIGHLDRITHFLTLRHPSLIVTHRSLDLMWSLHLESPQTGGAKLEKSIAEARCSLHNHSVATGMIAKVEKMSGEDGQNVEVIFEKPGLIRPILRLSVLKDSSYLQSGVIRHCWKLINNDSNLRISLPRAIKQTESIPLVVPPKVQLVVLEHQKEIPVMMEECQLRVEDLRRRLDESLAAFQRSSTRRDAKPRALHIVRQTDEETLIEIGNPGERARFDRLMAPLNVICCNGAAPPAVATSPADSTDSGVAVSPLSSPVSSKHSPFYQYSEQSRIGMRQRSASECADWDGIVLKSILKKPQRIDRFSRSVSESNHSAPPDSMHLSLLMESTTEVDESDAHTDHESQVGVERKKRVSFSEKVQERRFRVGQCILTAAKKNERKRAYRKRKEERQRSLSEDEQNCDTKEKHTSVDIEEKPSLRSERQDSGFVDGDENDYEDDEQRPACNAKEALISPEDRWKSIVRQQREVAIH</sequence>
<accession>A0AAN8J2R0</accession>
<feature type="region of interest" description="Disordered" evidence="1">
    <location>
        <begin position="372"/>
        <end position="397"/>
    </location>
</feature>
<protein>
    <submittedName>
        <fullName evidence="2">Uncharacterized protein</fullName>
    </submittedName>
</protein>
<name>A0AAN8J2R0_TRICO</name>
<dbReference type="AlphaFoldDB" id="A0AAN8J2R0"/>
<evidence type="ECO:0000313" key="2">
    <source>
        <dbReference type="EMBL" id="KAK5981499.1"/>
    </source>
</evidence>
<comment type="caution">
    <text evidence="2">The sequence shown here is derived from an EMBL/GenBank/DDBJ whole genome shotgun (WGS) entry which is preliminary data.</text>
</comment>
<evidence type="ECO:0000313" key="3">
    <source>
        <dbReference type="Proteomes" id="UP001331761"/>
    </source>
</evidence>
<keyword evidence="3" id="KW-1185">Reference proteome</keyword>
<feature type="region of interest" description="Disordered" evidence="1">
    <location>
        <begin position="463"/>
        <end position="487"/>
    </location>
</feature>
<organism evidence="2 3">
    <name type="scientific">Trichostrongylus colubriformis</name>
    <name type="common">Black scour worm</name>
    <dbReference type="NCBI Taxonomy" id="6319"/>
    <lineage>
        <taxon>Eukaryota</taxon>
        <taxon>Metazoa</taxon>
        <taxon>Ecdysozoa</taxon>
        <taxon>Nematoda</taxon>
        <taxon>Chromadorea</taxon>
        <taxon>Rhabditida</taxon>
        <taxon>Rhabditina</taxon>
        <taxon>Rhabditomorpha</taxon>
        <taxon>Strongyloidea</taxon>
        <taxon>Trichostrongylidae</taxon>
        <taxon>Trichostrongylus</taxon>
    </lineage>
</organism>
<feature type="compositionally biased region" description="Low complexity" evidence="1">
    <location>
        <begin position="381"/>
        <end position="397"/>
    </location>
</feature>
<gene>
    <name evidence="2" type="ORF">GCK32_001084</name>
</gene>
<dbReference type="Proteomes" id="UP001331761">
    <property type="component" value="Unassembled WGS sequence"/>
</dbReference>
<feature type="region of interest" description="Disordered" evidence="1">
    <location>
        <begin position="512"/>
        <end position="587"/>
    </location>
</feature>
<feature type="compositionally biased region" description="Acidic residues" evidence="1">
    <location>
        <begin position="564"/>
        <end position="574"/>
    </location>
</feature>
<feature type="non-terminal residue" evidence="2">
    <location>
        <position position="1"/>
    </location>
</feature>
<reference evidence="2 3" key="1">
    <citation type="submission" date="2019-10" db="EMBL/GenBank/DDBJ databases">
        <title>Assembly and Annotation for the nematode Trichostrongylus colubriformis.</title>
        <authorList>
            <person name="Martin J."/>
        </authorList>
    </citation>
    <scope>NUCLEOTIDE SEQUENCE [LARGE SCALE GENOMIC DNA]</scope>
    <source>
        <strain evidence="2">G859</strain>
        <tissue evidence="2">Whole worm</tissue>
    </source>
</reference>